<dbReference type="PANTHER" id="PTHR46211:SF14">
    <property type="entry name" value="GLYCEROPHOSPHODIESTER PHOSPHODIESTERASE"/>
    <property type="match status" value="1"/>
</dbReference>
<dbReference type="InterPro" id="IPR030395">
    <property type="entry name" value="GP_PDE_dom"/>
</dbReference>
<name>A0AAD1XUA5_EUPCR</name>
<dbReference type="Gene3D" id="3.20.20.190">
    <property type="entry name" value="Phosphatidylinositol (PI) phosphodiesterase"/>
    <property type="match status" value="1"/>
</dbReference>
<organism evidence="2 3">
    <name type="scientific">Euplotes crassus</name>
    <dbReference type="NCBI Taxonomy" id="5936"/>
    <lineage>
        <taxon>Eukaryota</taxon>
        <taxon>Sar</taxon>
        <taxon>Alveolata</taxon>
        <taxon>Ciliophora</taxon>
        <taxon>Intramacronucleata</taxon>
        <taxon>Spirotrichea</taxon>
        <taxon>Hypotrichia</taxon>
        <taxon>Euplotida</taxon>
        <taxon>Euplotidae</taxon>
        <taxon>Moneuplotes</taxon>
    </lineage>
</organism>
<dbReference type="EMBL" id="CAMPGE010020431">
    <property type="protein sequence ID" value="CAI2378676.1"/>
    <property type="molecule type" value="Genomic_DNA"/>
</dbReference>
<gene>
    <name evidence="2" type="ORF">ECRASSUSDP1_LOCUS20075</name>
</gene>
<proteinExistence type="predicted"/>
<keyword evidence="3" id="KW-1185">Reference proteome</keyword>
<protein>
    <recommendedName>
        <fullName evidence="1">GP-PDE domain-containing protein</fullName>
    </recommendedName>
</protein>
<dbReference type="SUPFAM" id="SSF51695">
    <property type="entry name" value="PLC-like phosphodiesterases"/>
    <property type="match status" value="1"/>
</dbReference>
<feature type="domain" description="GP-PDE" evidence="1">
    <location>
        <begin position="11"/>
        <end position="253"/>
    </location>
</feature>
<comment type="caution">
    <text evidence="2">The sequence shown here is derived from an EMBL/GenBank/DDBJ whole genome shotgun (WGS) entry which is preliminary data.</text>
</comment>
<dbReference type="GO" id="GO:0008081">
    <property type="term" value="F:phosphoric diester hydrolase activity"/>
    <property type="evidence" value="ECO:0007669"/>
    <property type="project" value="InterPro"/>
</dbReference>
<dbReference type="PROSITE" id="PS51704">
    <property type="entry name" value="GP_PDE"/>
    <property type="match status" value="1"/>
</dbReference>
<sequence>METTSHNATNVKIEGHRGGMFDFDNTISSFNQAVENGLDSIEFDVWLTSDNVPVILHGGPEGQVEHDISKHSITKDAHINTISFEQIREAKLPNGEQIPTLEEMLDLFHGKIHLNCEVKEKQPEFAQILIDLLKKKGIQDGFLLSSFEIDQLQRIKDVLDKDEEYNPVIRFATCHEIFDSLEPEDFPQFSDVINFDSVVLTNEVVESIHKAGKLAGIYFYPSSNENEETYAKAVSSGVDIIISDHPLVLRAYLSSVTSS</sequence>
<evidence type="ECO:0000313" key="2">
    <source>
        <dbReference type="EMBL" id="CAI2378676.1"/>
    </source>
</evidence>
<dbReference type="Pfam" id="PF03009">
    <property type="entry name" value="GDPD"/>
    <property type="match status" value="1"/>
</dbReference>
<dbReference type="PANTHER" id="PTHR46211">
    <property type="entry name" value="GLYCEROPHOSPHORYL DIESTER PHOSPHODIESTERASE"/>
    <property type="match status" value="1"/>
</dbReference>
<reference evidence="2" key="1">
    <citation type="submission" date="2023-07" db="EMBL/GenBank/DDBJ databases">
        <authorList>
            <consortium name="AG Swart"/>
            <person name="Singh M."/>
            <person name="Singh A."/>
            <person name="Seah K."/>
            <person name="Emmerich C."/>
        </authorList>
    </citation>
    <scope>NUCLEOTIDE SEQUENCE</scope>
    <source>
        <strain evidence="2">DP1</strain>
    </source>
</reference>
<dbReference type="PROSITE" id="PS50007">
    <property type="entry name" value="PIPLC_X_DOMAIN"/>
    <property type="match status" value="1"/>
</dbReference>
<evidence type="ECO:0000259" key="1">
    <source>
        <dbReference type="PROSITE" id="PS51704"/>
    </source>
</evidence>
<evidence type="ECO:0000313" key="3">
    <source>
        <dbReference type="Proteomes" id="UP001295684"/>
    </source>
</evidence>
<dbReference type="GO" id="GO:0006629">
    <property type="term" value="P:lipid metabolic process"/>
    <property type="evidence" value="ECO:0007669"/>
    <property type="project" value="InterPro"/>
</dbReference>
<dbReference type="InterPro" id="IPR017946">
    <property type="entry name" value="PLC-like_Pdiesterase_TIM-brl"/>
</dbReference>
<dbReference type="AlphaFoldDB" id="A0AAD1XUA5"/>
<accession>A0AAD1XUA5</accession>
<dbReference type="Proteomes" id="UP001295684">
    <property type="component" value="Unassembled WGS sequence"/>
</dbReference>
<dbReference type="CDD" id="cd08556">
    <property type="entry name" value="GDPD"/>
    <property type="match status" value="1"/>
</dbReference>